<sequence>MFSLPLFSSTRTTSTRTMTSRAAMTGAACALLMALPAAAHAERVIDSFANAFPQTTVPGTSTQAPILWAGSLNGSTRSGHAVSQSGLNGVIGGSRYAMVQESTRSNSVIASTGPAGNTNELSYATGSGPSGILTLEYGRTSDLNADLWSDGGVAFEFEVDGDMDDSSQPRPVSLLVTVESNGGAVRRSASITVVDDGVYQIPYSSFPGIDFSDVDTLRFRFDASQVNSIDYLLVGGLRTTNCLQSGTAYADVFLDTFETALPTQSIPGLGSLPMLWAGTINGVSQLADFSSLTGVFGAIGGQRYAAIEASDINNFLSGIMLRDNGTPLFGYATSYTTSGELFFAYGAQTDLNADLSDMVAFELELDGDLASGSPRPVPLTVTVASGSGSAATQVTLLANGTYYVPFTSLPGVNFSDVDFVQFRFDASQVQAVDFDLIGGLRASACIP</sequence>
<dbReference type="Proteomes" id="UP000001880">
    <property type="component" value="Chromosome"/>
</dbReference>
<protein>
    <submittedName>
        <fullName evidence="2">Uncharacterized protein</fullName>
    </submittedName>
</protein>
<dbReference type="HOGENOM" id="CLU_612191_0_0_7"/>
<keyword evidence="1" id="KW-0732">Signal</keyword>
<accession>D0LFY8</accession>
<keyword evidence="3" id="KW-1185">Reference proteome</keyword>
<evidence type="ECO:0000313" key="2">
    <source>
        <dbReference type="EMBL" id="ACY14590.1"/>
    </source>
</evidence>
<evidence type="ECO:0000313" key="3">
    <source>
        <dbReference type="Proteomes" id="UP000001880"/>
    </source>
</evidence>
<reference evidence="2 3" key="1">
    <citation type="journal article" date="2010" name="Stand. Genomic Sci.">
        <title>Complete genome sequence of Haliangium ochraceum type strain (SMP-2).</title>
        <authorList>
            <consortium name="US DOE Joint Genome Institute (JGI-PGF)"/>
            <person name="Ivanova N."/>
            <person name="Daum C."/>
            <person name="Lang E."/>
            <person name="Abt B."/>
            <person name="Kopitz M."/>
            <person name="Saunders E."/>
            <person name="Lapidus A."/>
            <person name="Lucas S."/>
            <person name="Glavina Del Rio T."/>
            <person name="Nolan M."/>
            <person name="Tice H."/>
            <person name="Copeland A."/>
            <person name="Cheng J.F."/>
            <person name="Chen F."/>
            <person name="Bruce D."/>
            <person name="Goodwin L."/>
            <person name="Pitluck S."/>
            <person name="Mavromatis K."/>
            <person name="Pati A."/>
            <person name="Mikhailova N."/>
            <person name="Chen A."/>
            <person name="Palaniappan K."/>
            <person name="Land M."/>
            <person name="Hauser L."/>
            <person name="Chang Y.J."/>
            <person name="Jeffries C.D."/>
            <person name="Detter J.C."/>
            <person name="Brettin T."/>
            <person name="Rohde M."/>
            <person name="Goker M."/>
            <person name="Bristow J."/>
            <person name="Markowitz V."/>
            <person name="Eisen J.A."/>
            <person name="Hugenholtz P."/>
            <person name="Kyrpides N.C."/>
            <person name="Klenk H.P."/>
        </authorList>
    </citation>
    <scope>NUCLEOTIDE SEQUENCE [LARGE SCALE GENOMIC DNA]</scope>
    <source>
        <strain evidence="3">DSM 14365 / CIP 107738 / JCM 11303 / AJ 13395 / SMP-2</strain>
    </source>
</reference>
<name>D0LFY8_HALO1</name>
<dbReference type="EMBL" id="CP001804">
    <property type="protein sequence ID" value="ACY14590.1"/>
    <property type="molecule type" value="Genomic_DNA"/>
</dbReference>
<dbReference type="STRING" id="502025.Hoch_2045"/>
<gene>
    <name evidence="2" type="ordered locus">Hoch_2045</name>
</gene>
<feature type="chain" id="PRO_5003011327" evidence="1">
    <location>
        <begin position="42"/>
        <end position="447"/>
    </location>
</feature>
<evidence type="ECO:0000256" key="1">
    <source>
        <dbReference type="SAM" id="SignalP"/>
    </source>
</evidence>
<dbReference type="AlphaFoldDB" id="D0LFY8"/>
<dbReference type="RefSeq" id="WP_012827198.1">
    <property type="nucleotide sequence ID" value="NC_013440.1"/>
</dbReference>
<dbReference type="KEGG" id="hoh:Hoch_2045"/>
<organism evidence="2 3">
    <name type="scientific">Haliangium ochraceum (strain DSM 14365 / JCM 11303 / SMP-2)</name>
    <dbReference type="NCBI Taxonomy" id="502025"/>
    <lineage>
        <taxon>Bacteria</taxon>
        <taxon>Pseudomonadati</taxon>
        <taxon>Myxococcota</taxon>
        <taxon>Polyangia</taxon>
        <taxon>Haliangiales</taxon>
        <taxon>Kofleriaceae</taxon>
        <taxon>Haliangium</taxon>
    </lineage>
</organism>
<feature type="signal peptide" evidence="1">
    <location>
        <begin position="1"/>
        <end position="41"/>
    </location>
</feature>
<proteinExistence type="predicted"/>